<dbReference type="Pfam" id="PF04418">
    <property type="entry name" value="DUF543"/>
    <property type="match status" value="1"/>
</dbReference>
<evidence type="ECO:0000313" key="11">
    <source>
        <dbReference type="Proteomes" id="UP001165065"/>
    </source>
</evidence>
<feature type="transmembrane region" description="Helical" evidence="9">
    <location>
        <begin position="25"/>
        <end position="44"/>
    </location>
</feature>
<evidence type="ECO:0000313" key="10">
    <source>
        <dbReference type="EMBL" id="GMI21733.1"/>
    </source>
</evidence>
<evidence type="ECO:0000256" key="9">
    <source>
        <dbReference type="SAM" id="Phobius"/>
    </source>
</evidence>
<reference evidence="11" key="1">
    <citation type="journal article" date="2023" name="Commun. Biol.">
        <title>Genome analysis of Parmales, the sister group of diatoms, reveals the evolutionary specialization of diatoms from phago-mixotrophs to photoautotrophs.</title>
        <authorList>
            <person name="Ban H."/>
            <person name="Sato S."/>
            <person name="Yoshikawa S."/>
            <person name="Yamada K."/>
            <person name="Nakamura Y."/>
            <person name="Ichinomiya M."/>
            <person name="Sato N."/>
            <person name="Blanc-Mathieu R."/>
            <person name="Endo H."/>
            <person name="Kuwata A."/>
            <person name="Ogata H."/>
        </authorList>
    </citation>
    <scope>NUCLEOTIDE SEQUENCE [LARGE SCALE GENOMIC DNA]</scope>
</reference>
<dbReference type="EMBL" id="BRYA01000534">
    <property type="protein sequence ID" value="GMI21733.1"/>
    <property type="molecule type" value="Genomic_DNA"/>
</dbReference>
<proteinExistence type="inferred from homology"/>
<evidence type="ECO:0000256" key="7">
    <source>
        <dbReference type="ARBA" id="ARBA00023128"/>
    </source>
</evidence>
<evidence type="ECO:0000256" key="3">
    <source>
        <dbReference type="ARBA" id="ARBA00006792"/>
    </source>
</evidence>
<evidence type="ECO:0000256" key="1">
    <source>
        <dbReference type="ARBA" id="ARBA00002689"/>
    </source>
</evidence>
<keyword evidence="11" id="KW-1185">Reference proteome</keyword>
<evidence type="ECO:0000256" key="2">
    <source>
        <dbReference type="ARBA" id="ARBA00004273"/>
    </source>
</evidence>
<evidence type="ECO:0000256" key="8">
    <source>
        <dbReference type="ARBA" id="ARBA00023136"/>
    </source>
</evidence>
<gene>
    <name evidence="10" type="ORF">TrCOL_g13283</name>
</gene>
<name>A0A9W7FX31_9STRA</name>
<organism evidence="10 11">
    <name type="scientific">Triparma columacea</name>
    <dbReference type="NCBI Taxonomy" id="722753"/>
    <lineage>
        <taxon>Eukaryota</taxon>
        <taxon>Sar</taxon>
        <taxon>Stramenopiles</taxon>
        <taxon>Ochrophyta</taxon>
        <taxon>Bolidophyceae</taxon>
        <taxon>Parmales</taxon>
        <taxon>Triparmaceae</taxon>
        <taxon>Triparma</taxon>
    </lineage>
</organism>
<dbReference type="Proteomes" id="UP001165065">
    <property type="component" value="Unassembled WGS sequence"/>
</dbReference>
<accession>A0A9W7FX31</accession>
<dbReference type="InterPro" id="IPR007512">
    <property type="entry name" value="Mic10"/>
</dbReference>
<dbReference type="OrthoDB" id="10374602at2759"/>
<protein>
    <submittedName>
        <fullName evidence="10">Uncharacterized protein</fullName>
    </submittedName>
</protein>
<keyword evidence="8 9" id="KW-0472">Membrane</keyword>
<keyword evidence="5" id="KW-0999">Mitochondrion inner membrane</keyword>
<evidence type="ECO:0000256" key="6">
    <source>
        <dbReference type="ARBA" id="ARBA00022989"/>
    </source>
</evidence>
<keyword evidence="7" id="KW-0496">Mitochondrion</keyword>
<comment type="subcellular location">
    <subcellularLocation>
        <location evidence="2">Mitochondrion inner membrane</location>
    </subcellularLocation>
</comment>
<dbReference type="GO" id="GO:0061617">
    <property type="term" value="C:MICOS complex"/>
    <property type="evidence" value="ECO:0007669"/>
    <property type="project" value="InterPro"/>
</dbReference>
<dbReference type="AlphaFoldDB" id="A0A9W7FX31"/>
<comment type="similarity">
    <text evidence="3">Belongs to the MICOS complex subunit Mic10 family.</text>
</comment>
<evidence type="ECO:0000256" key="4">
    <source>
        <dbReference type="ARBA" id="ARBA00022692"/>
    </source>
</evidence>
<evidence type="ECO:0000256" key="5">
    <source>
        <dbReference type="ARBA" id="ARBA00022792"/>
    </source>
</evidence>
<comment type="caution">
    <text evidence="10">The sequence shown here is derived from an EMBL/GenBank/DDBJ whole genome shotgun (WGS) entry which is preliminary data.</text>
</comment>
<keyword evidence="6 9" id="KW-1133">Transmembrane helix</keyword>
<comment type="function">
    <text evidence="1">Component of the MICOS complex, a large protein complex of the mitochondrial inner membrane that plays crucial roles in the maintenance of crista junctions, inner membrane architecture, and formation of contact sites to the outer membrane.</text>
</comment>
<keyword evidence="4 9" id="KW-0812">Transmembrane</keyword>
<sequence>MSSSKSSSVPSEYLVSDALSRGIEASLINVSVGFVVGGLSAVVLRGRGGTFRKAVAGLGAGIGLGSGWAKTSKEIEGLWK</sequence>